<dbReference type="EMBL" id="CAJPWZ010001055">
    <property type="protein sequence ID" value="CAG2206578.1"/>
    <property type="molecule type" value="Genomic_DNA"/>
</dbReference>
<dbReference type="Pfam" id="PF00078">
    <property type="entry name" value="RVT_1"/>
    <property type="match status" value="1"/>
</dbReference>
<evidence type="ECO:0000313" key="2">
    <source>
        <dbReference type="EMBL" id="CAG2206578.1"/>
    </source>
</evidence>
<dbReference type="Proteomes" id="UP000683360">
    <property type="component" value="Unassembled WGS sequence"/>
</dbReference>
<gene>
    <name evidence="2" type="ORF">MEDL_20905</name>
</gene>
<keyword evidence="3" id="KW-1185">Reference proteome</keyword>
<name>A0A8S3REL9_MYTED</name>
<dbReference type="InterPro" id="IPR000477">
    <property type="entry name" value="RT_dom"/>
</dbReference>
<sequence length="397" mass="46266">MDKAVGEDEIPAELYKNVTVIPLLHILFNKCFFTGIILEVWAKGIIHPIPKSSTGNARDPMNYRGITLVPVCYKLYCHVLNNRLNAWESENNILCDVQNGFRKGRSTIDHVTSLTSIIETRKCNRLSTFVAFIDFRKAYDCIDRTILFRKLQSIGIQGNIYNAIQSLYKSVECCVRINGCKTDWFNWSEVCSLNGRKCKNWNYRIRQQFVSADMMILYNAENVDKALVKNVLYDKLLSQLYDEWSNNLNKTVSQRNGNGGNKLRTYRTFKTSLHTEEYMHKVIVPSHRRAYAQFRCGVAPIRLETGRFERLPVQQRTCETCKNIVETEEHVLLECPLYDDLRNELFKIILSEHSNFLNFSNLDKLSIVLASNCDSIIIYSAKICKFILDRRRRFLYR</sequence>
<feature type="domain" description="Reverse transcriptase" evidence="1">
    <location>
        <begin position="49"/>
        <end position="181"/>
    </location>
</feature>
<evidence type="ECO:0000259" key="1">
    <source>
        <dbReference type="Pfam" id="PF00078"/>
    </source>
</evidence>
<dbReference type="OrthoDB" id="418748at2759"/>
<reference evidence="2" key="1">
    <citation type="submission" date="2021-03" db="EMBL/GenBank/DDBJ databases">
        <authorList>
            <person name="Bekaert M."/>
        </authorList>
    </citation>
    <scope>NUCLEOTIDE SEQUENCE</scope>
</reference>
<dbReference type="PANTHER" id="PTHR19446">
    <property type="entry name" value="REVERSE TRANSCRIPTASES"/>
    <property type="match status" value="1"/>
</dbReference>
<comment type="caution">
    <text evidence="2">The sequence shown here is derived from an EMBL/GenBank/DDBJ whole genome shotgun (WGS) entry which is preliminary data.</text>
</comment>
<accession>A0A8S3REL9</accession>
<proteinExistence type="predicted"/>
<dbReference type="AlphaFoldDB" id="A0A8S3REL9"/>
<dbReference type="CDD" id="cd01650">
    <property type="entry name" value="RT_nLTR_like"/>
    <property type="match status" value="1"/>
</dbReference>
<evidence type="ECO:0000313" key="3">
    <source>
        <dbReference type="Proteomes" id="UP000683360"/>
    </source>
</evidence>
<organism evidence="2 3">
    <name type="scientific">Mytilus edulis</name>
    <name type="common">Blue mussel</name>
    <dbReference type="NCBI Taxonomy" id="6550"/>
    <lineage>
        <taxon>Eukaryota</taxon>
        <taxon>Metazoa</taxon>
        <taxon>Spiralia</taxon>
        <taxon>Lophotrochozoa</taxon>
        <taxon>Mollusca</taxon>
        <taxon>Bivalvia</taxon>
        <taxon>Autobranchia</taxon>
        <taxon>Pteriomorphia</taxon>
        <taxon>Mytilida</taxon>
        <taxon>Mytiloidea</taxon>
        <taxon>Mytilidae</taxon>
        <taxon>Mytilinae</taxon>
        <taxon>Mytilus</taxon>
    </lineage>
</organism>
<protein>
    <recommendedName>
        <fullName evidence="1">Reverse transcriptase domain-containing protein</fullName>
    </recommendedName>
</protein>